<dbReference type="PANTHER" id="PTHR43612">
    <property type="entry name" value="TRIFUNCTIONAL ENZYME SUBUNIT ALPHA"/>
    <property type="match status" value="1"/>
</dbReference>
<dbReference type="EMBL" id="BBMT01000016">
    <property type="protein sequence ID" value="GAL37404.1"/>
    <property type="molecule type" value="Genomic_DNA"/>
</dbReference>
<comment type="caution">
    <text evidence="2">The sequence shown here is derived from an EMBL/GenBank/DDBJ whole genome shotgun (WGS) entry which is preliminary data.</text>
</comment>
<dbReference type="GO" id="GO:0004165">
    <property type="term" value="F:delta(3)-delta(2)-enoyl-CoA isomerase activity"/>
    <property type="evidence" value="ECO:0007669"/>
    <property type="project" value="UniProtKB-EC"/>
</dbReference>
<dbReference type="EC" id="1.1.1.35" evidence="2"/>
<dbReference type="SUPFAM" id="SSF48179">
    <property type="entry name" value="6-phosphogluconate dehydrogenase C-terminal domain-like"/>
    <property type="match status" value="1"/>
</dbReference>
<protein>
    <submittedName>
        <fullName evidence="2">Enoyl-CoA hydratase</fullName>
        <ecNumber evidence="2">1.1.1.35</ecNumber>
        <ecNumber evidence="2">4.2.1.17</ecNumber>
        <ecNumber evidence="2">5.1.2.3</ecNumber>
        <ecNumber evidence="2">5.3.3.8</ecNumber>
    </submittedName>
</protein>
<dbReference type="GO" id="GO:0006635">
    <property type="term" value="P:fatty acid beta-oxidation"/>
    <property type="evidence" value="ECO:0007669"/>
    <property type="project" value="TreeGrafter"/>
</dbReference>
<name>A0A090TF47_9VIBR</name>
<proteinExistence type="predicted"/>
<dbReference type="Proteomes" id="UP000029224">
    <property type="component" value="Unassembled WGS sequence"/>
</dbReference>
<reference evidence="2 3" key="2">
    <citation type="submission" date="2014-09" db="EMBL/GenBank/DDBJ databases">
        <authorList>
            <consortium name="NBRP consortium"/>
            <person name="Sawabe T."/>
            <person name="Meirelles P."/>
            <person name="Nakanishi M."/>
            <person name="Sayaka M."/>
            <person name="Hattori M."/>
            <person name="Ohkuma M."/>
        </authorList>
    </citation>
    <scope>NUCLEOTIDE SEQUENCE [LARGE SCALE GENOMIC DNA]</scope>
    <source>
        <strain evidence="2 3">JCM 19240</strain>
    </source>
</reference>
<dbReference type="GO" id="GO:0008692">
    <property type="term" value="F:3-hydroxybutyryl-CoA epimerase activity"/>
    <property type="evidence" value="ECO:0007669"/>
    <property type="project" value="UniProtKB-EC"/>
</dbReference>
<sequence>MFDKLLNDGRKGRKSGKGFYTYKGKKKTVDSSVYSVLDLKPEATMSEKDIAIRCVLPMLNEAVRCLDEGIIRSLVTVTLVLFSVSVSLHSWAVHSATWIHWALRKLSI</sequence>
<keyword evidence="2" id="KW-0456">Lyase</keyword>
<dbReference type="InterPro" id="IPR050136">
    <property type="entry name" value="FA_oxidation_alpha_subunit"/>
</dbReference>
<dbReference type="AlphaFoldDB" id="A0A090TF47"/>
<keyword evidence="3" id="KW-1185">Reference proteome</keyword>
<dbReference type="EC" id="5.1.2.3" evidence="2"/>
<reference evidence="2 3" key="1">
    <citation type="submission" date="2014-09" db="EMBL/GenBank/DDBJ databases">
        <title>Vibrio maritimus JCM 19240. (C210) whole genome shotgun sequence.</title>
        <authorList>
            <person name="Sawabe T."/>
            <person name="Meirelles P."/>
            <person name="Nakanishi M."/>
            <person name="Sayaka M."/>
            <person name="Hattori M."/>
            <person name="Ohkuma M."/>
        </authorList>
    </citation>
    <scope>NUCLEOTIDE SEQUENCE [LARGE SCALE GENOMIC DNA]</scope>
    <source>
        <strain evidence="2 3">JCM 19240</strain>
    </source>
</reference>
<evidence type="ECO:0000313" key="3">
    <source>
        <dbReference type="Proteomes" id="UP000029224"/>
    </source>
</evidence>
<evidence type="ECO:0000256" key="1">
    <source>
        <dbReference type="ARBA" id="ARBA00023002"/>
    </source>
</evidence>
<accession>A0A090TF47</accession>
<dbReference type="Gene3D" id="1.10.1040.50">
    <property type="match status" value="1"/>
</dbReference>
<dbReference type="EC" id="4.2.1.17" evidence="2"/>
<dbReference type="PANTHER" id="PTHR43612:SF3">
    <property type="entry name" value="TRIFUNCTIONAL ENZYME SUBUNIT ALPHA, MITOCHONDRIAL"/>
    <property type="match status" value="1"/>
</dbReference>
<dbReference type="GO" id="GO:0016509">
    <property type="term" value="F:long-chain (3S)-3-hydroxyacyl-CoA dehydrogenase (NAD+) activity"/>
    <property type="evidence" value="ECO:0007669"/>
    <property type="project" value="TreeGrafter"/>
</dbReference>
<dbReference type="InterPro" id="IPR008927">
    <property type="entry name" value="6-PGluconate_DH-like_C_sf"/>
</dbReference>
<gene>
    <name evidence="2" type="ORF">JCM19240_3266</name>
</gene>
<evidence type="ECO:0000313" key="2">
    <source>
        <dbReference type="EMBL" id="GAL37404.1"/>
    </source>
</evidence>
<dbReference type="EC" id="5.3.3.8" evidence="2"/>
<organism evidence="2 3">
    <name type="scientific">Vibrio maritimus</name>
    <dbReference type="NCBI Taxonomy" id="990268"/>
    <lineage>
        <taxon>Bacteria</taxon>
        <taxon>Pseudomonadati</taxon>
        <taxon>Pseudomonadota</taxon>
        <taxon>Gammaproteobacteria</taxon>
        <taxon>Vibrionales</taxon>
        <taxon>Vibrionaceae</taxon>
        <taxon>Vibrio</taxon>
    </lineage>
</organism>
<keyword evidence="1 2" id="KW-0560">Oxidoreductase</keyword>
<keyword evidence="2" id="KW-0413">Isomerase</keyword>
<dbReference type="GO" id="GO:0004300">
    <property type="term" value="F:enoyl-CoA hydratase activity"/>
    <property type="evidence" value="ECO:0007669"/>
    <property type="project" value="UniProtKB-EC"/>
</dbReference>